<reference evidence="5 6" key="1">
    <citation type="submission" date="2015-05" db="EMBL/GenBank/DDBJ databases">
        <authorList>
            <person name="Wang D.B."/>
            <person name="Wang M."/>
        </authorList>
    </citation>
    <scope>NUCLEOTIDE SEQUENCE [LARGE SCALE GENOMIC DNA]</scope>
    <source>
        <strain evidence="5 6">IMCC 12053</strain>
    </source>
</reference>
<dbReference type="GO" id="GO:0003677">
    <property type="term" value="F:DNA binding"/>
    <property type="evidence" value="ECO:0007669"/>
    <property type="project" value="UniProtKB-KW"/>
</dbReference>
<accession>A0A0N9ZK42</accession>
<evidence type="ECO:0000256" key="3">
    <source>
        <dbReference type="ARBA" id="ARBA00023163"/>
    </source>
</evidence>
<keyword evidence="1" id="KW-0805">Transcription regulation</keyword>
<feature type="domain" description="Transcription factor LuxR-like autoinducer-binding" evidence="4">
    <location>
        <begin position="21"/>
        <end position="175"/>
    </location>
</feature>
<dbReference type="InterPro" id="IPR036693">
    <property type="entry name" value="TF_LuxR_autoind-bd_dom_sf"/>
</dbReference>
<evidence type="ECO:0000313" key="6">
    <source>
        <dbReference type="Proteomes" id="UP000064920"/>
    </source>
</evidence>
<sequence length="188" mass="21101">MNVTIKNIQNVLRNIVDATSAETAWQHLLEAIQERGFPLAMYAFTRFRTANGMGDEGDHLVMSNYPTAFIKGFVLDQERYKVAPMAKWALENNGVRSWRLISENYHTFDDVQKEVVAFNLQHGMMAGLTLGFRPSRSHEKAGMGFALAPFDDDQDKADALWEAHGDDLSMISEVAICALCHCPFPAEC</sequence>
<dbReference type="PATRIC" id="fig|1397108.4.peg.359"/>
<dbReference type="Pfam" id="PF03472">
    <property type="entry name" value="Autoind_bind"/>
    <property type="match status" value="1"/>
</dbReference>
<proteinExistence type="predicted"/>
<dbReference type="AlphaFoldDB" id="A0A0N9ZK42"/>
<evidence type="ECO:0000256" key="2">
    <source>
        <dbReference type="ARBA" id="ARBA00023125"/>
    </source>
</evidence>
<keyword evidence="3" id="KW-0804">Transcription</keyword>
<dbReference type="Gene3D" id="3.30.450.80">
    <property type="entry name" value="Transcription factor LuxR-like, autoinducer-binding domain"/>
    <property type="match status" value="1"/>
</dbReference>
<keyword evidence="2" id="KW-0238">DNA-binding</keyword>
<evidence type="ECO:0000256" key="1">
    <source>
        <dbReference type="ARBA" id="ARBA00023015"/>
    </source>
</evidence>
<evidence type="ECO:0000313" key="5">
    <source>
        <dbReference type="EMBL" id="ALI57103.1"/>
    </source>
</evidence>
<dbReference type="InterPro" id="IPR005143">
    <property type="entry name" value="TF_LuxR_autoind-bd_dom"/>
</dbReference>
<dbReference type="STRING" id="1397108.IMCC12053_345"/>
<dbReference type="Proteomes" id="UP000064920">
    <property type="component" value="Chromosome"/>
</dbReference>
<evidence type="ECO:0000259" key="4">
    <source>
        <dbReference type="Pfam" id="PF03472"/>
    </source>
</evidence>
<organism evidence="5 6">
    <name type="scientific">Celeribacter marinus</name>
    <dbReference type="NCBI Taxonomy" id="1397108"/>
    <lineage>
        <taxon>Bacteria</taxon>
        <taxon>Pseudomonadati</taxon>
        <taxon>Pseudomonadota</taxon>
        <taxon>Alphaproteobacteria</taxon>
        <taxon>Rhodobacterales</taxon>
        <taxon>Roseobacteraceae</taxon>
        <taxon>Celeribacter</taxon>
    </lineage>
</organism>
<protein>
    <submittedName>
        <fullName evidence="5">Autoinducer-binding transcriptional regulator, LuxR family</fullName>
    </submittedName>
</protein>
<dbReference type="SUPFAM" id="SSF75516">
    <property type="entry name" value="Pheromone-binding domain of LuxR-like quorum-sensing transcription factors"/>
    <property type="match status" value="1"/>
</dbReference>
<gene>
    <name evidence="5" type="ORF">IMCC12053_345</name>
</gene>
<keyword evidence="6" id="KW-1185">Reference proteome</keyword>
<dbReference type="KEGG" id="cmar:IMCC12053_345"/>
<name>A0A0N9ZK42_9RHOB</name>
<dbReference type="EMBL" id="CP012023">
    <property type="protein sequence ID" value="ALI57103.1"/>
    <property type="molecule type" value="Genomic_DNA"/>
</dbReference>